<keyword evidence="1" id="KW-0732">Signal</keyword>
<gene>
    <name evidence="2" type="ORF">M1R53_01735</name>
</gene>
<dbReference type="RefSeq" id="WP_249242854.1">
    <property type="nucleotide sequence ID" value="NZ_CP096649.1"/>
</dbReference>
<dbReference type="PROSITE" id="PS51257">
    <property type="entry name" value="PROKAR_LIPOPROTEIN"/>
    <property type="match status" value="1"/>
</dbReference>
<evidence type="ECO:0008006" key="4">
    <source>
        <dbReference type="Google" id="ProtNLM"/>
    </source>
</evidence>
<protein>
    <recommendedName>
        <fullName evidence="4">Lipoprotein</fullName>
    </recommendedName>
</protein>
<proteinExistence type="predicted"/>
<dbReference type="AlphaFoldDB" id="A0A9E7DK16"/>
<feature type="signal peptide" evidence="1">
    <location>
        <begin position="1"/>
        <end position="29"/>
    </location>
</feature>
<evidence type="ECO:0000256" key="1">
    <source>
        <dbReference type="SAM" id="SignalP"/>
    </source>
</evidence>
<sequence>MKAIKKNMFFVLCLLVSSLLFISACSSNIASKFPKDEDGYPEQNYAMIDGEVYEVEKKEDMYGKDESDNPDEKVIDISTNKDEVEVVLPAGNCFDEWVISPKNEVAEKTLVEFKVKDELKEGGPANFVDVYKVKLNGDETIELKKVNVMNEEEYEAKKAYFVLKIRVKKEK</sequence>
<dbReference type="EMBL" id="CP096649">
    <property type="protein sequence ID" value="UQK59400.1"/>
    <property type="molecule type" value="Genomic_DNA"/>
</dbReference>
<dbReference type="Proteomes" id="UP000831151">
    <property type="component" value="Chromosome"/>
</dbReference>
<feature type="chain" id="PRO_5039117817" description="Lipoprotein" evidence="1">
    <location>
        <begin position="30"/>
        <end position="171"/>
    </location>
</feature>
<keyword evidence="3" id="KW-1185">Reference proteome</keyword>
<organism evidence="2 3">
    <name type="scientific">Fenollaria massiliensis</name>
    <dbReference type="NCBI Taxonomy" id="938288"/>
    <lineage>
        <taxon>Bacteria</taxon>
        <taxon>Bacillati</taxon>
        <taxon>Bacillota</taxon>
        <taxon>Clostridia</taxon>
        <taxon>Eubacteriales</taxon>
        <taxon>Fenollaria</taxon>
    </lineage>
</organism>
<accession>A0A9E7DK16</accession>
<reference evidence="2" key="1">
    <citation type="submission" date="2022-04" db="EMBL/GenBank/DDBJ databases">
        <title>Complete genome sequences of Ezakiella coagulans and Fenollaria massiliensis.</title>
        <authorList>
            <person name="France M.T."/>
            <person name="Clifford J."/>
            <person name="Narina S."/>
            <person name="Rutt L."/>
            <person name="Ravel J."/>
        </authorList>
    </citation>
    <scope>NUCLEOTIDE SEQUENCE</scope>
    <source>
        <strain evidence="2">C0061C2</strain>
    </source>
</reference>
<evidence type="ECO:0000313" key="2">
    <source>
        <dbReference type="EMBL" id="UQK59400.1"/>
    </source>
</evidence>
<dbReference type="KEGG" id="fms:M1R53_01735"/>
<name>A0A9E7DK16_9FIRM</name>
<evidence type="ECO:0000313" key="3">
    <source>
        <dbReference type="Proteomes" id="UP000831151"/>
    </source>
</evidence>